<dbReference type="SUPFAM" id="SSF52540">
    <property type="entry name" value="P-loop containing nucleoside triphosphate hydrolases"/>
    <property type="match status" value="1"/>
</dbReference>
<evidence type="ECO:0000313" key="4">
    <source>
        <dbReference type="Proteomes" id="UP000677054"/>
    </source>
</evidence>
<keyword evidence="1" id="KW-0175">Coiled coil</keyword>
<dbReference type="EMBL" id="CAJPEV010003082">
    <property type="protein sequence ID" value="CAG0898870.1"/>
    <property type="molecule type" value="Genomic_DNA"/>
</dbReference>
<protein>
    <submittedName>
        <fullName evidence="3">Uncharacterized protein</fullName>
    </submittedName>
</protein>
<evidence type="ECO:0000256" key="2">
    <source>
        <dbReference type="SAM" id="MobiDB-lite"/>
    </source>
</evidence>
<feature type="region of interest" description="Disordered" evidence="2">
    <location>
        <begin position="1"/>
        <end position="21"/>
    </location>
</feature>
<reference evidence="3" key="1">
    <citation type="submission" date="2020-11" db="EMBL/GenBank/DDBJ databases">
        <authorList>
            <person name="Tran Van P."/>
        </authorList>
    </citation>
    <scope>NUCLEOTIDE SEQUENCE</scope>
</reference>
<evidence type="ECO:0000313" key="3">
    <source>
        <dbReference type="EMBL" id="CAD7250807.1"/>
    </source>
</evidence>
<name>A0A7R9AAZ7_9CRUS</name>
<proteinExistence type="predicted"/>
<accession>A0A7R9AAZ7</accession>
<organism evidence="3">
    <name type="scientific">Darwinula stevensoni</name>
    <dbReference type="NCBI Taxonomy" id="69355"/>
    <lineage>
        <taxon>Eukaryota</taxon>
        <taxon>Metazoa</taxon>
        <taxon>Ecdysozoa</taxon>
        <taxon>Arthropoda</taxon>
        <taxon>Crustacea</taxon>
        <taxon>Oligostraca</taxon>
        <taxon>Ostracoda</taxon>
        <taxon>Podocopa</taxon>
        <taxon>Podocopida</taxon>
        <taxon>Darwinulocopina</taxon>
        <taxon>Darwinuloidea</taxon>
        <taxon>Darwinulidae</taxon>
        <taxon>Darwinula</taxon>
    </lineage>
</organism>
<dbReference type="Proteomes" id="UP000677054">
    <property type="component" value="Unassembled WGS sequence"/>
</dbReference>
<keyword evidence="4" id="KW-1185">Reference proteome</keyword>
<dbReference type="EMBL" id="LR902599">
    <property type="protein sequence ID" value="CAD7250807.1"/>
    <property type="molecule type" value="Genomic_DNA"/>
</dbReference>
<sequence length="1156" mass="132270">MEDVDPLYVSPSSETDETDVHSLTDRELEILTNAPAKSVIKGDSETELMKVMMEKVRNIVAKWFSKRPIIERRRVLVLGTRNDIMEKLIASMLEWIVSSAIDTYSTWTTLSAKKMRRRVQNLINKNLIFCAFFPDEASEEVPTIEEPMNAGMLCGLDIPKVRAIAGRLYERMVGTTEHPGIHEWQDIQKSNTKFHHIFVLGAHELSEAFVDIHNLHLRKAHGYFWLLFPETDLPSTLVAEIAHFGFLMPDRKSLQGIITARNSPVRESTWLYQAEDFIKRTYHWGTENTTRLVPPVENMDEWIETAKTVEERAKRSLILRLHQLGRKSRTSMFITYNSDFVHLIETRNVGGGIEGILQLEEHDVVLIHRNFGVIFIQLKNHDAEEAKKEVGNATKNIQTAAEHLEMEFQSMTATKTKLEAAMRKCGLEDANVSLHVIAFPTLSRDQVEGKQFGDNPVFLNEEDCRTAEALEEWWRKHILHSDHLQSSSITEEMYIKLLAIFIAPLHATPANTARMNRQNLSFLTEDKLNILVNREKEFVVKGAAGTGKKCLLQEKIRNIVMSWFSRGPIEDKNEMILLICRNAYGINKLGKTLYDLLLTSAMTVLGQWIDGTGQEEESKKVRGIIEKNVIICCLDPKPNASNSQLEQLEDIDDSRSRLQKAAKDLASSQALDFDAARMKNASWEIFLCYELLKSCMVTYVPPYDEKKEWSEIMRKARNLFEFFTSSAVAMQNLMHDIYVLQEEMGIGSIGPLKLIGARKGIHVAMMTLLISLKQINAQLGILSERTRYAILENLSVVLKTQKPAFDHVFVDDAEKWCQFYDDHWLTMLRSLHKEGRGCFWWAYDPLSYDVDNLTDSLKSEVEGAHPLYAILRNTGSVFEAWIRHKMPLGKHDNTAFSTTRDLEYDIGKIKLESPVRGPKVEIFHVTLFDLAEKIVKIVEEKFPHANHKQDIAIIFADMLDFRGFGLSFVSEVETYGNKRYFAIGPAEFFHGLEAPIVFLIIDRRWKKSNHLYHGASRSTSHLFILAFESMGEEAVLKRRVDESLRLFCPDELPEVIEDPLRTAVRHSLLRHSPKPIIEMLTRIAIARQASKEASYFPQLPVITNEEGCRATLRSWNIRSMDYGTLGLVSTWIITGQAIFPQVVLIADSLEIQNQMD</sequence>
<evidence type="ECO:0000256" key="1">
    <source>
        <dbReference type="SAM" id="Coils"/>
    </source>
</evidence>
<feature type="coiled-coil region" evidence="1">
    <location>
        <begin position="376"/>
        <end position="421"/>
    </location>
</feature>
<gene>
    <name evidence="3" type="ORF">DSTB1V02_LOCUS10576</name>
</gene>
<dbReference type="InterPro" id="IPR027417">
    <property type="entry name" value="P-loop_NTPase"/>
</dbReference>
<dbReference type="OrthoDB" id="8177873at2759"/>
<dbReference type="AlphaFoldDB" id="A0A7R9AAZ7"/>